<evidence type="ECO:0000313" key="3">
    <source>
        <dbReference type="EMBL" id="RKP02106.1"/>
    </source>
</evidence>
<dbReference type="GO" id="GO:0016787">
    <property type="term" value="F:hydrolase activity"/>
    <property type="evidence" value="ECO:0007669"/>
    <property type="project" value="UniProtKB-KW"/>
</dbReference>
<dbReference type="PANTHER" id="PTHR48081">
    <property type="entry name" value="AB HYDROLASE SUPERFAMILY PROTEIN C4A8.06C"/>
    <property type="match status" value="1"/>
</dbReference>
<feature type="non-terminal residue" evidence="3">
    <location>
        <position position="235"/>
    </location>
</feature>
<evidence type="ECO:0000259" key="2">
    <source>
        <dbReference type="Pfam" id="PF07859"/>
    </source>
</evidence>
<accession>A0A4P9X9W3</accession>
<dbReference type="AlphaFoldDB" id="A0A4P9X9W3"/>
<dbReference type="Gene3D" id="3.40.50.1820">
    <property type="entry name" value="alpha/beta hydrolase"/>
    <property type="match status" value="1"/>
</dbReference>
<dbReference type="InterPro" id="IPR013094">
    <property type="entry name" value="AB_hydrolase_3"/>
</dbReference>
<dbReference type="Pfam" id="PF07859">
    <property type="entry name" value="Abhydrolase_3"/>
    <property type="match status" value="1"/>
</dbReference>
<dbReference type="PANTHER" id="PTHR48081:SF8">
    <property type="entry name" value="ALPHA_BETA HYDROLASE FOLD-3 DOMAIN-CONTAINING PROTEIN-RELATED"/>
    <property type="match status" value="1"/>
</dbReference>
<dbReference type="SUPFAM" id="SSF53474">
    <property type="entry name" value="alpha/beta-Hydrolases"/>
    <property type="match status" value="1"/>
</dbReference>
<sequence length="235" mass="25091">MILQVHGGGYTFFGPKAYRRTAYRWAKATGAAVLTVDYRLAPQHAFPCALADVLTALRWLQRHHAGTPIVLVGDSAGGGLIAALLLTLRDRGDRQPAGAVLMSPWLDLTHRTGSIRLNRATDYLPPMGPITPAVLRARAAKAEGSDAPARAHANVHTYTANAHLAHPRVSPLYEPDLRRLAPLLVQVGGAEVLRDEGCLFAARAASSSDSDGAAAAVALEIYEQQVHVFQAFPPA</sequence>
<dbReference type="InterPro" id="IPR029058">
    <property type="entry name" value="AB_hydrolase_fold"/>
</dbReference>
<organism evidence="3 4">
    <name type="scientific">Caulochytrium protostelioides</name>
    <dbReference type="NCBI Taxonomy" id="1555241"/>
    <lineage>
        <taxon>Eukaryota</taxon>
        <taxon>Fungi</taxon>
        <taxon>Fungi incertae sedis</taxon>
        <taxon>Chytridiomycota</taxon>
        <taxon>Chytridiomycota incertae sedis</taxon>
        <taxon>Chytridiomycetes</taxon>
        <taxon>Caulochytriales</taxon>
        <taxon>Caulochytriaceae</taxon>
        <taxon>Caulochytrium</taxon>
    </lineage>
</organism>
<dbReference type="InterPro" id="IPR050300">
    <property type="entry name" value="GDXG_lipolytic_enzyme"/>
</dbReference>
<keyword evidence="4" id="KW-1185">Reference proteome</keyword>
<feature type="domain" description="Alpha/beta hydrolase fold-3" evidence="2">
    <location>
        <begin position="2"/>
        <end position="230"/>
    </location>
</feature>
<evidence type="ECO:0000256" key="1">
    <source>
        <dbReference type="ARBA" id="ARBA00022801"/>
    </source>
</evidence>
<dbReference type="STRING" id="1555241.A0A4P9X9W3"/>
<evidence type="ECO:0000313" key="4">
    <source>
        <dbReference type="Proteomes" id="UP000274922"/>
    </source>
</evidence>
<keyword evidence="1" id="KW-0378">Hydrolase</keyword>
<reference evidence="4" key="1">
    <citation type="journal article" date="2018" name="Nat. Microbiol.">
        <title>Leveraging single-cell genomics to expand the fungal tree of life.</title>
        <authorList>
            <person name="Ahrendt S.R."/>
            <person name="Quandt C.A."/>
            <person name="Ciobanu D."/>
            <person name="Clum A."/>
            <person name="Salamov A."/>
            <person name="Andreopoulos B."/>
            <person name="Cheng J.F."/>
            <person name="Woyke T."/>
            <person name="Pelin A."/>
            <person name="Henrissat B."/>
            <person name="Reynolds N.K."/>
            <person name="Benny G.L."/>
            <person name="Smith M.E."/>
            <person name="James T.Y."/>
            <person name="Grigoriev I.V."/>
        </authorList>
    </citation>
    <scope>NUCLEOTIDE SEQUENCE [LARGE SCALE GENOMIC DNA]</scope>
    <source>
        <strain evidence="4">ATCC 52028</strain>
    </source>
</reference>
<dbReference type="OrthoDB" id="408631at2759"/>
<dbReference type="Proteomes" id="UP000274922">
    <property type="component" value="Unassembled WGS sequence"/>
</dbReference>
<gene>
    <name evidence="3" type="ORF">CXG81DRAFT_6971</name>
</gene>
<name>A0A4P9X9W3_9FUNG</name>
<protein>
    <recommendedName>
        <fullName evidence="2">Alpha/beta hydrolase fold-3 domain-containing protein</fullName>
    </recommendedName>
</protein>
<proteinExistence type="predicted"/>
<dbReference type="EMBL" id="ML014152">
    <property type="protein sequence ID" value="RKP02106.1"/>
    <property type="molecule type" value="Genomic_DNA"/>
</dbReference>